<proteinExistence type="predicted"/>
<organism evidence="4 5">
    <name type="scientific">Leptotrichia wadei</name>
    <dbReference type="NCBI Taxonomy" id="157687"/>
    <lineage>
        <taxon>Bacteria</taxon>
        <taxon>Fusobacteriati</taxon>
        <taxon>Fusobacteriota</taxon>
        <taxon>Fusobacteriia</taxon>
        <taxon>Fusobacteriales</taxon>
        <taxon>Leptotrichiaceae</taxon>
        <taxon>Leptotrichia</taxon>
    </lineage>
</organism>
<evidence type="ECO:0000256" key="3">
    <source>
        <dbReference type="ARBA" id="ARBA00022691"/>
    </source>
</evidence>
<dbReference type="Gene3D" id="3.40.50.150">
    <property type="entry name" value="Vaccinia Virus protein VP39"/>
    <property type="match status" value="1"/>
</dbReference>
<dbReference type="EMBL" id="AP019834">
    <property type="protein sequence ID" value="BBM46990.1"/>
    <property type="molecule type" value="Genomic_DNA"/>
</dbReference>
<gene>
    <name evidence="4" type="ORF">JMUB3933_0490</name>
</gene>
<sequence length="485" mass="56997">MLDNKKEYGDYQTPLDFASTVVKYIKNNYDFTPDFIIEPSCGIGNFFEASKKYYKSKMFGIEINKNYSDTAKKNNPKAIIYNESIFSYKWDKDMEKFGKTLILGNPPWVSNTELGKFGSKNLPQKTNLKKYKGLEALSGMSNFDISESIILNLLNKFSKRKFILAMLCKKSVAINIFKELYRTSYKSGNIKIINFDSKKIFNISVPACLLIIDCSSDTKVQNEVNIYNFNNSYVDTIGYADNKFFLNTNYSSDLDGKCEFEWRQGIKHDCSKICELELNKKNYMNGLKEKVEIEEDLVYPLIKSSHIKNFKENVFKKYVLVTQKKMKEDTLWIKEKYPKTWNYLEKHKDNFMKRKSSIYKKMPQYSMFGIGDYSYMKYKVAISGFYKDPIFKVIFSEKPVMVDDTCYFLAFENKKDAEIVCDVLNSTETIRFLKSISDMTAKRPFTKKVLSRIEFKKFNYEILNYTEKEILDFKIRNGLYINKLF</sequence>
<dbReference type="GO" id="GO:0008168">
    <property type="term" value="F:methyltransferase activity"/>
    <property type="evidence" value="ECO:0007669"/>
    <property type="project" value="UniProtKB-KW"/>
</dbReference>
<keyword evidence="1" id="KW-0489">Methyltransferase</keyword>
<dbReference type="SUPFAM" id="SSF53335">
    <property type="entry name" value="S-adenosyl-L-methionine-dependent methyltransferases"/>
    <property type="match status" value="1"/>
</dbReference>
<protein>
    <recommendedName>
        <fullName evidence="6">Modification methylase NspV</fullName>
    </recommendedName>
</protein>
<dbReference type="PANTHER" id="PTHR33841:SF5">
    <property type="entry name" value="DNA METHYLASE (MODIFICATION METHYLASE) (METHYLTRANSFERASE)-RELATED"/>
    <property type="match status" value="1"/>
</dbReference>
<evidence type="ECO:0000313" key="5">
    <source>
        <dbReference type="Proteomes" id="UP000321397"/>
    </source>
</evidence>
<keyword evidence="2" id="KW-0808">Transferase</keyword>
<name>A0A510K5U6_9FUSO</name>
<dbReference type="Proteomes" id="UP000321397">
    <property type="component" value="Chromosome"/>
</dbReference>
<dbReference type="InterPro" id="IPR029063">
    <property type="entry name" value="SAM-dependent_MTases_sf"/>
</dbReference>
<dbReference type="REBASE" id="355982">
    <property type="entry name" value="M.Lwa3933ORF490P"/>
</dbReference>
<dbReference type="PANTHER" id="PTHR33841">
    <property type="entry name" value="DNA METHYLTRANSFERASE YEEA-RELATED"/>
    <property type="match status" value="1"/>
</dbReference>
<dbReference type="RefSeq" id="WP_146959904.1">
    <property type="nucleotide sequence ID" value="NZ_AP019834.1"/>
</dbReference>
<dbReference type="InterPro" id="IPR050953">
    <property type="entry name" value="N4_N6_ade-DNA_methylase"/>
</dbReference>
<evidence type="ECO:0000313" key="4">
    <source>
        <dbReference type="EMBL" id="BBM46990.1"/>
    </source>
</evidence>
<evidence type="ECO:0008006" key="6">
    <source>
        <dbReference type="Google" id="ProtNLM"/>
    </source>
</evidence>
<evidence type="ECO:0000256" key="1">
    <source>
        <dbReference type="ARBA" id="ARBA00022603"/>
    </source>
</evidence>
<dbReference type="GO" id="GO:0032259">
    <property type="term" value="P:methylation"/>
    <property type="evidence" value="ECO:0007669"/>
    <property type="project" value="UniProtKB-KW"/>
</dbReference>
<reference evidence="4 5" key="1">
    <citation type="submission" date="2019-07" db="EMBL/GenBank/DDBJ databases">
        <title>Complete Genome Sequence of Leptotrichia wadei Strain JMUB3933.</title>
        <authorList>
            <person name="Watanabe S."/>
            <person name="Cui L."/>
        </authorList>
    </citation>
    <scope>NUCLEOTIDE SEQUENCE [LARGE SCALE GENOMIC DNA]</scope>
    <source>
        <strain evidence="4 5">JMUB3933</strain>
    </source>
</reference>
<dbReference type="PRINTS" id="PR00507">
    <property type="entry name" value="N12N6MTFRASE"/>
</dbReference>
<accession>A0A510K5U6</accession>
<keyword evidence="3" id="KW-0949">S-adenosyl-L-methionine</keyword>
<dbReference type="AlphaFoldDB" id="A0A510K5U6"/>
<evidence type="ECO:0000256" key="2">
    <source>
        <dbReference type="ARBA" id="ARBA00022679"/>
    </source>
</evidence>